<dbReference type="EMBL" id="JACTNZ010000009">
    <property type="protein sequence ID" value="KAG5533871.1"/>
    <property type="molecule type" value="Genomic_DNA"/>
</dbReference>
<dbReference type="SUPFAM" id="SSF117281">
    <property type="entry name" value="Kelch motif"/>
    <property type="match status" value="1"/>
</dbReference>
<name>A0AAV6IYB5_9ERIC</name>
<sequence length="389" mass="43175">MSMELGEASSPEPGMSTNLSSQGEDYSVYVRLVNKKDQLEWYKFSVFNRAADGDGRKRGLKGFGDYLPEPTPLKGKKISRFSRCVAVGSTIYCIGGRKISSSSSGRLVVDNSVFCLNTSCPEHELFWVQAPSMLCPRSEPDTVVVNGKIFVMGGTTKDCTEPWAEVFDPESGSWNPLPPPPFRKPPSDFNLFCAALFDSDLVLVRCKEGDCVSSAPYNPPSNINLLYAAALHDSDLISVGSQGDDYLFYTYNVHTKVWDTHHGILENSSFPVKPISVGSTLFWFHNSELHAYDTIEKWHCSGPVKCLDENTLSFDHVQQLSGIKPVLLHLGGDQFCWIYYEETGYYLTLLHYVQFRLSSSPGACLTAFAESCQSYLINSPSLLLDAVLI</sequence>
<evidence type="ECO:0000313" key="3">
    <source>
        <dbReference type="EMBL" id="KAG5533871.1"/>
    </source>
</evidence>
<dbReference type="InterPro" id="IPR050354">
    <property type="entry name" value="F-box/kelch-repeat_ARATH"/>
</dbReference>
<proteinExistence type="predicted"/>
<dbReference type="AlphaFoldDB" id="A0AAV6IYB5"/>
<dbReference type="PANTHER" id="PTHR24414">
    <property type="entry name" value="F-BOX/KELCH-REPEAT PROTEIN SKIP4"/>
    <property type="match status" value="1"/>
</dbReference>
<gene>
    <name evidence="3" type="ORF">RHGRI_027912</name>
</gene>
<feature type="domain" description="FKB95-like N-terminal Kelch" evidence="2">
    <location>
        <begin position="77"/>
        <end position="207"/>
    </location>
</feature>
<evidence type="ECO:0000256" key="1">
    <source>
        <dbReference type="SAM" id="MobiDB-lite"/>
    </source>
</evidence>
<dbReference type="PANTHER" id="PTHR24414:SF199">
    <property type="entry name" value="F-BOX_KELCH-REPEAT PROTEIN SKIP6-LIKE"/>
    <property type="match status" value="1"/>
</dbReference>
<keyword evidence="4" id="KW-1185">Reference proteome</keyword>
<feature type="region of interest" description="Disordered" evidence="1">
    <location>
        <begin position="1"/>
        <end position="20"/>
    </location>
</feature>
<comment type="caution">
    <text evidence="3">The sequence shown here is derived from an EMBL/GenBank/DDBJ whole genome shotgun (WGS) entry which is preliminary data.</text>
</comment>
<evidence type="ECO:0000259" key="2">
    <source>
        <dbReference type="Pfam" id="PF25210"/>
    </source>
</evidence>
<reference evidence="3" key="1">
    <citation type="submission" date="2020-08" db="EMBL/GenBank/DDBJ databases">
        <title>Plant Genome Project.</title>
        <authorList>
            <person name="Zhang R.-G."/>
        </authorList>
    </citation>
    <scope>NUCLEOTIDE SEQUENCE</scope>
    <source>
        <strain evidence="3">WSP0</strain>
        <tissue evidence="3">Leaf</tissue>
    </source>
</reference>
<dbReference type="Proteomes" id="UP000823749">
    <property type="component" value="Chromosome 9"/>
</dbReference>
<dbReference type="Gene3D" id="2.120.10.80">
    <property type="entry name" value="Kelch-type beta propeller"/>
    <property type="match status" value="1"/>
</dbReference>
<organism evidence="3 4">
    <name type="scientific">Rhododendron griersonianum</name>
    <dbReference type="NCBI Taxonomy" id="479676"/>
    <lineage>
        <taxon>Eukaryota</taxon>
        <taxon>Viridiplantae</taxon>
        <taxon>Streptophyta</taxon>
        <taxon>Embryophyta</taxon>
        <taxon>Tracheophyta</taxon>
        <taxon>Spermatophyta</taxon>
        <taxon>Magnoliopsida</taxon>
        <taxon>eudicotyledons</taxon>
        <taxon>Gunneridae</taxon>
        <taxon>Pentapetalae</taxon>
        <taxon>asterids</taxon>
        <taxon>Ericales</taxon>
        <taxon>Ericaceae</taxon>
        <taxon>Ericoideae</taxon>
        <taxon>Rhodoreae</taxon>
        <taxon>Rhododendron</taxon>
    </lineage>
</organism>
<accession>A0AAV6IYB5</accession>
<dbReference type="Pfam" id="PF25210">
    <property type="entry name" value="Kelch_FKB95"/>
    <property type="match status" value="1"/>
</dbReference>
<dbReference type="InterPro" id="IPR057499">
    <property type="entry name" value="Kelch_FKB95"/>
</dbReference>
<protein>
    <recommendedName>
        <fullName evidence="2">FKB95-like N-terminal Kelch domain-containing protein</fullName>
    </recommendedName>
</protein>
<dbReference type="InterPro" id="IPR015915">
    <property type="entry name" value="Kelch-typ_b-propeller"/>
</dbReference>
<evidence type="ECO:0000313" key="4">
    <source>
        <dbReference type="Proteomes" id="UP000823749"/>
    </source>
</evidence>